<evidence type="ECO:0000313" key="3">
    <source>
        <dbReference type="Proteomes" id="UP000677152"/>
    </source>
</evidence>
<sequence length="351" mass="35219">MRTAITRARVFDGHALTEPRTVVLDGPLITADTTTGGARVVDARGAVLLPGLVDAHVHVTTEAQLTALRDHGVTTALDMAAFPITVVDALRSLPGLPEIRTAGVPAAAPGGHHARVPGFPPDAEVAGPADADAFVAARLAEGSDHLKIVLEGDLMPVPTVVALVAAAHARGLLVVAHTADPAAVAIAAEAGVDVLTHLPLGAPLDPAPVAALAGRVVVPTLTMMEGAAARAGAPQAFAGTLASAGALHRAGVPLLAGTDANDQPAVPFSPEHGPSLHHELELLVAAGLTPVEALNAATTRPAGLLGLPDRGAVRPGLRADLVLVDGDPLADIADTRAITRVWSAGVEHVAA</sequence>
<evidence type="ECO:0000313" key="2">
    <source>
        <dbReference type="EMBL" id="QUF07432.1"/>
    </source>
</evidence>
<name>A0AA45LCC2_9PSEU</name>
<feature type="domain" description="Amidohydrolase-related" evidence="1">
    <location>
        <begin position="47"/>
        <end position="345"/>
    </location>
</feature>
<dbReference type="Pfam" id="PF01979">
    <property type="entry name" value="Amidohydro_1"/>
    <property type="match status" value="1"/>
</dbReference>
<dbReference type="InterPro" id="IPR011059">
    <property type="entry name" value="Metal-dep_hydrolase_composite"/>
</dbReference>
<dbReference type="Gene3D" id="2.30.40.10">
    <property type="entry name" value="Urease, subunit C, domain 1"/>
    <property type="match status" value="1"/>
</dbReference>
<dbReference type="EMBL" id="CP073249">
    <property type="protein sequence ID" value="QUF07432.1"/>
    <property type="molecule type" value="Genomic_DNA"/>
</dbReference>
<dbReference type="InterPro" id="IPR032466">
    <property type="entry name" value="Metal_Hydrolase"/>
</dbReference>
<reference evidence="2" key="1">
    <citation type="submission" date="2021-04" db="EMBL/GenBank/DDBJ databases">
        <title>Genomic sequence of Actinosynnema pretiosum subsp. pretiosum ATCC 31280 (C-14919).</title>
        <authorList>
            <person name="Bai L."/>
            <person name="Wang X."/>
            <person name="Xiao Y."/>
        </authorList>
    </citation>
    <scope>NUCLEOTIDE SEQUENCE</scope>
    <source>
        <strain evidence="2">ATCC 31280</strain>
    </source>
</reference>
<dbReference type="AlphaFoldDB" id="A0AA45LCC2"/>
<protein>
    <submittedName>
        <fullName evidence="2">Amidohydrolase family protein</fullName>
    </submittedName>
</protein>
<dbReference type="SUPFAM" id="SSF51338">
    <property type="entry name" value="Composite domain of metallo-dependent hydrolases"/>
    <property type="match status" value="1"/>
</dbReference>
<proteinExistence type="predicted"/>
<dbReference type="Gene3D" id="1.20.58.520">
    <property type="entry name" value="Amidohydrolase"/>
    <property type="match status" value="1"/>
</dbReference>
<evidence type="ECO:0000259" key="1">
    <source>
        <dbReference type="Pfam" id="PF01979"/>
    </source>
</evidence>
<gene>
    <name evidence="2" type="ORF">KCV87_16250</name>
</gene>
<accession>A0AA45LCC2</accession>
<dbReference type="Proteomes" id="UP000677152">
    <property type="component" value="Chromosome"/>
</dbReference>
<dbReference type="InterPro" id="IPR051781">
    <property type="entry name" value="Metallo-dep_Hydrolase"/>
</dbReference>
<dbReference type="InterPro" id="IPR006680">
    <property type="entry name" value="Amidohydro-rel"/>
</dbReference>
<dbReference type="Gene3D" id="3.40.50.10910">
    <property type="entry name" value="Amidohydrolase"/>
    <property type="match status" value="1"/>
</dbReference>
<dbReference type="Gene3D" id="3.30.110.90">
    <property type="entry name" value="Amidohydrolase"/>
    <property type="match status" value="1"/>
</dbReference>
<dbReference type="GO" id="GO:0016810">
    <property type="term" value="F:hydrolase activity, acting on carbon-nitrogen (but not peptide) bonds"/>
    <property type="evidence" value="ECO:0007669"/>
    <property type="project" value="InterPro"/>
</dbReference>
<dbReference type="PANTHER" id="PTHR43135">
    <property type="entry name" value="ALPHA-D-RIBOSE 1-METHYLPHOSPHONATE 5-TRIPHOSPHATE DIPHOSPHATASE"/>
    <property type="match status" value="1"/>
</dbReference>
<dbReference type="PANTHER" id="PTHR43135:SF3">
    <property type="entry name" value="ALPHA-D-RIBOSE 1-METHYLPHOSPHONATE 5-TRIPHOSPHATE DIPHOSPHATASE"/>
    <property type="match status" value="1"/>
</dbReference>
<dbReference type="SUPFAM" id="SSF51556">
    <property type="entry name" value="Metallo-dependent hydrolases"/>
    <property type="match status" value="1"/>
</dbReference>
<organism evidence="2 3">
    <name type="scientific">Actinosynnema pretiosum subsp. pretiosum</name>
    <dbReference type="NCBI Taxonomy" id="103721"/>
    <lineage>
        <taxon>Bacteria</taxon>
        <taxon>Bacillati</taxon>
        <taxon>Actinomycetota</taxon>
        <taxon>Actinomycetes</taxon>
        <taxon>Pseudonocardiales</taxon>
        <taxon>Pseudonocardiaceae</taxon>
        <taxon>Actinosynnema</taxon>
    </lineage>
</organism>